<organism evidence="2 3">
    <name type="scientific">Paenibacillus darwinianus</name>
    <dbReference type="NCBI Taxonomy" id="1380763"/>
    <lineage>
        <taxon>Bacteria</taxon>
        <taxon>Bacillati</taxon>
        <taxon>Bacillota</taxon>
        <taxon>Bacilli</taxon>
        <taxon>Bacillales</taxon>
        <taxon>Paenibacillaceae</taxon>
        <taxon>Paenibacillus</taxon>
    </lineage>
</organism>
<evidence type="ECO:0000256" key="1">
    <source>
        <dbReference type="SAM" id="MobiDB-lite"/>
    </source>
</evidence>
<evidence type="ECO:0008006" key="4">
    <source>
        <dbReference type="Google" id="ProtNLM"/>
    </source>
</evidence>
<protein>
    <recommendedName>
        <fullName evidence="4">Helicase XPB/Ssl2 N-terminal domain-containing protein</fullName>
    </recommendedName>
</protein>
<accession>A0A9W5W895</accession>
<evidence type="ECO:0000313" key="2">
    <source>
        <dbReference type="EMBL" id="EXX92110.1"/>
    </source>
</evidence>
<dbReference type="RefSeq" id="WP_036582546.1">
    <property type="nucleotide sequence ID" value="NZ_KK082160.1"/>
</dbReference>
<comment type="caution">
    <text evidence="2">The sequence shown here is derived from an EMBL/GenBank/DDBJ whole genome shotgun (WGS) entry which is preliminary data.</text>
</comment>
<feature type="region of interest" description="Disordered" evidence="1">
    <location>
        <begin position="109"/>
        <end position="136"/>
    </location>
</feature>
<dbReference type="Proteomes" id="UP000053750">
    <property type="component" value="Unassembled WGS sequence"/>
</dbReference>
<proteinExistence type="predicted"/>
<evidence type="ECO:0000313" key="3">
    <source>
        <dbReference type="Proteomes" id="UP000053750"/>
    </source>
</evidence>
<dbReference type="OrthoDB" id="2369695at2"/>
<dbReference type="EMBL" id="JFHU01000015">
    <property type="protein sequence ID" value="EXX92110.1"/>
    <property type="molecule type" value="Genomic_DNA"/>
</dbReference>
<sequence length="414" mass="46900">MNLADMLGYADIAQLTRIAVAYGCDCNGHSKHELIQSILTAVGRRELFDAQIDGMPIEDLRFLNSLLFDAREAFSLEELLARVRLSRFDRTDSVAAKAPEAKQAVAAKAGRAPVPGKRQRAKPGAKGVKNESAPAVSPEASLRETIARFKQSGWLFNGYSGTNRYLFHVPNDLKDRFRDALGRRFEARLHYGEEPAAYRDEQTLMAEDVLLFLGHIDKHDIPLTADGAMYKRNAAQLLELLSVREELPQKGPWRFGYGRRFKDFPDRLALIYDYSHYRRWISEADLRLTLTAAGKEKLEGRIREEPEVLYRFWLRLYKGAVPNVLSLVNWIDRLAARWVSADSLQAVLLPYVRPFYYDDAAAVLDKRVLGMMVHLGLLRQGRDDALGNVYKMTNAGRAAVKGSRIEEREGLTLD</sequence>
<name>A0A9W5W895_9BACL</name>
<dbReference type="AlphaFoldDB" id="A0A9W5W895"/>
<keyword evidence="3" id="KW-1185">Reference proteome</keyword>
<reference evidence="2 3" key="1">
    <citation type="submission" date="2014-02" db="EMBL/GenBank/DDBJ databases">
        <title>Genome sequence of Paenibacillus darwinianus reveals adaptive mechanisms for survival in Antarctic soils.</title>
        <authorList>
            <person name="Dsouza M."/>
            <person name="Taylor M.W."/>
            <person name="Turner S.J."/>
            <person name="Aislabie J."/>
        </authorList>
    </citation>
    <scope>NUCLEOTIDE SEQUENCE [LARGE SCALE GENOMIC DNA]</scope>
    <source>
        <strain evidence="2 3">CE1</strain>
    </source>
</reference>
<gene>
    <name evidence="2" type="ORF">BG53_03745</name>
</gene>